<dbReference type="InterPro" id="IPR036866">
    <property type="entry name" value="RibonucZ/Hydroxyglut_hydro"/>
</dbReference>
<reference evidence="12 13" key="1">
    <citation type="submission" date="2025-04" db="UniProtKB">
        <authorList>
            <consortium name="RefSeq"/>
        </authorList>
    </citation>
    <scope>IDENTIFICATION</scope>
    <source>
        <tissue evidence="12 13">Entire body</tissue>
    </source>
</reference>
<evidence type="ECO:0000256" key="5">
    <source>
        <dbReference type="ARBA" id="ARBA00011917"/>
    </source>
</evidence>
<dbReference type="SUPFAM" id="SSF56281">
    <property type="entry name" value="Metallo-hydrolase/oxidoreductase"/>
    <property type="match status" value="1"/>
</dbReference>
<evidence type="ECO:0000256" key="8">
    <source>
        <dbReference type="ARBA" id="ARBA00022833"/>
    </source>
</evidence>
<dbReference type="RefSeq" id="XP_025831862.1">
    <property type="nucleotide sequence ID" value="XM_025976077.1"/>
</dbReference>
<dbReference type="Pfam" id="PF00753">
    <property type="entry name" value="Lactamase_B"/>
    <property type="match status" value="1"/>
</dbReference>
<dbReference type="InterPro" id="IPR017782">
    <property type="entry name" value="Hydroxyacylglutathione_Hdrlase"/>
</dbReference>
<evidence type="ECO:0000259" key="10">
    <source>
        <dbReference type="SMART" id="SM00849"/>
    </source>
</evidence>
<organism evidence="11 12">
    <name type="scientific">Agrilus planipennis</name>
    <name type="common">Emerald ash borer</name>
    <name type="synonym">Agrilus marcopoli</name>
    <dbReference type="NCBI Taxonomy" id="224129"/>
    <lineage>
        <taxon>Eukaryota</taxon>
        <taxon>Metazoa</taxon>
        <taxon>Ecdysozoa</taxon>
        <taxon>Arthropoda</taxon>
        <taxon>Hexapoda</taxon>
        <taxon>Insecta</taxon>
        <taxon>Pterygota</taxon>
        <taxon>Neoptera</taxon>
        <taxon>Endopterygota</taxon>
        <taxon>Coleoptera</taxon>
        <taxon>Polyphaga</taxon>
        <taxon>Elateriformia</taxon>
        <taxon>Buprestoidea</taxon>
        <taxon>Buprestidae</taxon>
        <taxon>Agrilinae</taxon>
        <taxon>Agrilus</taxon>
    </lineage>
</organism>
<comment type="pathway">
    <text evidence="3">Secondary metabolite metabolism; methylglyoxal degradation; (R)-lactate from methylglyoxal: step 2/2.</text>
</comment>
<dbReference type="NCBIfam" id="TIGR03413">
    <property type="entry name" value="GSH_gloB"/>
    <property type="match status" value="1"/>
</dbReference>
<dbReference type="PIRSF" id="PIRSF005457">
    <property type="entry name" value="Glx"/>
    <property type="match status" value="1"/>
</dbReference>
<accession>A0A7F5R7B1</accession>
<evidence type="ECO:0000313" key="12">
    <source>
        <dbReference type="RefSeq" id="XP_025831861.1"/>
    </source>
</evidence>
<dbReference type="CDD" id="cd07723">
    <property type="entry name" value="hydroxyacylglutathione_hydrolase_MBL-fold"/>
    <property type="match status" value="1"/>
</dbReference>
<comment type="catalytic activity">
    <reaction evidence="1">
        <text>an S-(2-hydroxyacyl)glutathione + H2O = a 2-hydroxy carboxylate + glutathione + H(+)</text>
        <dbReference type="Rhea" id="RHEA:21864"/>
        <dbReference type="ChEBI" id="CHEBI:15377"/>
        <dbReference type="ChEBI" id="CHEBI:15378"/>
        <dbReference type="ChEBI" id="CHEBI:57925"/>
        <dbReference type="ChEBI" id="CHEBI:58896"/>
        <dbReference type="ChEBI" id="CHEBI:71261"/>
        <dbReference type="EC" id="3.1.2.6"/>
    </reaction>
</comment>
<dbReference type="GO" id="GO:0046872">
    <property type="term" value="F:metal ion binding"/>
    <property type="evidence" value="ECO:0007669"/>
    <property type="project" value="UniProtKB-KW"/>
</dbReference>
<keyword evidence="7" id="KW-0378">Hydrolase</keyword>
<protein>
    <recommendedName>
        <fullName evidence="5">hydroxyacylglutathione hydrolase</fullName>
        <ecNumber evidence="5">3.1.2.6</ecNumber>
    </recommendedName>
    <alternativeName>
        <fullName evidence="9">Glyoxalase II</fullName>
    </alternativeName>
</protein>
<dbReference type="GO" id="GO:0031123">
    <property type="term" value="P:RNA 3'-end processing"/>
    <property type="evidence" value="ECO:0007669"/>
    <property type="project" value="UniProtKB-ARBA"/>
</dbReference>
<evidence type="ECO:0000256" key="6">
    <source>
        <dbReference type="ARBA" id="ARBA00022723"/>
    </source>
</evidence>
<evidence type="ECO:0000256" key="7">
    <source>
        <dbReference type="ARBA" id="ARBA00022801"/>
    </source>
</evidence>
<sequence length="256" mass="28978">MKVRILPALSDNYMYLIIDEKTNDAVVIDPVEPDAVLKAVEEENVNLTKILVTHYHWDHTDGNEELIKLSKKKLKVFGGDIRIPALTDQIKHGDLIFVGNIRIECISTPCHTVGDICYFMTSEDDQPIVFTGDTLFIAGCGRFVEGTAQQMYTALIEKLGNLPENTKVYCGHEYTLQNLNFAKTVEPKNEKIVEKILWATGKRNMQKPTVPSTIAEEKDINPFMRVIIKSVQKHAKKNNPIETMATIREEKNSFKG</sequence>
<dbReference type="HAMAP" id="MF_01374">
    <property type="entry name" value="Glyoxalase_2"/>
    <property type="match status" value="1"/>
</dbReference>
<feature type="domain" description="Metallo-beta-lactamase" evidence="10">
    <location>
        <begin position="11"/>
        <end position="172"/>
    </location>
</feature>
<dbReference type="EC" id="3.1.2.6" evidence="5"/>
<dbReference type="GO" id="GO:0004416">
    <property type="term" value="F:hydroxyacylglutathione hydrolase activity"/>
    <property type="evidence" value="ECO:0007669"/>
    <property type="project" value="UniProtKB-EC"/>
</dbReference>
<comment type="similarity">
    <text evidence="4">Belongs to the metallo-beta-lactamase superfamily. Glyoxalase II family.</text>
</comment>
<dbReference type="Pfam" id="PF16123">
    <property type="entry name" value="HAGH_C"/>
    <property type="match status" value="1"/>
</dbReference>
<evidence type="ECO:0000256" key="9">
    <source>
        <dbReference type="ARBA" id="ARBA00031044"/>
    </source>
</evidence>
<comment type="cofactor">
    <cofactor evidence="2">
        <name>Zn(2+)</name>
        <dbReference type="ChEBI" id="CHEBI:29105"/>
    </cofactor>
</comment>
<evidence type="ECO:0000313" key="11">
    <source>
        <dbReference type="Proteomes" id="UP000192223"/>
    </source>
</evidence>
<evidence type="ECO:0000256" key="4">
    <source>
        <dbReference type="ARBA" id="ARBA00006759"/>
    </source>
</evidence>
<keyword evidence="8" id="KW-0862">Zinc</keyword>
<dbReference type="PANTHER" id="PTHR11935">
    <property type="entry name" value="BETA LACTAMASE DOMAIN"/>
    <property type="match status" value="1"/>
</dbReference>
<dbReference type="Proteomes" id="UP000192223">
    <property type="component" value="Unplaced"/>
</dbReference>
<dbReference type="PANTHER" id="PTHR11935:SF94">
    <property type="entry name" value="TENZING NORGAY, ISOFORM C"/>
    <property type="match status" value="1"/>
</dbReference>
<dbReference type="KEGG" id="apln:108732585"/>
<gene>
    <name evidence="12 13" type="primary">LOC108732585</name>
</gene>
<proteinExistence type="inferred from homology"/>
<dbReference type="GO" id="GO:0019243">
    <property type="term" value="P:methylglyoxal catabolic process to D-lactate via S-lactoyl-glutathione"/>
    <property type="evidence" value="ECO:0007669"/>
    <property type="project" value="InterPro"/>
</dbReference>
<dbReference type="AlphaFoldDB" id="A0A7F5R7B1"/>
<keyword evidence="11" id="KW-1185">Reference proteome</keyword>
<evidence type="ECO:0000256" key="3">
    <source>
        <dbReference type="ARBA" id="ARBA00004963"/>
    </source>
</evidence>
<evidence type="ECO:0000256" key="1">
    <source>
        <dbReference type="ARBA" id="ARBA00001623"/>
    </source>
</evidence>
<dbReference type="InterPro" id="IPR001279">
    <property type="entry name" value="Metallo-B-lactamas"/>
</dbReference>
<dbReference type="RefSeq" id="XP_025831861.1">
    <property type="nucleotide sequence ID" value="XM_025976076.1"/>
</dbReference>
<dbReference type="OrthoDB" id="515692at2759"/>
<dbReference type="SMART" id="SM00849">
    <property type="entry name" value="Lactamase_B"/>
    <property type="match status" value="1"/>
</dbReference>
<name>A0A7F5R7B1_AGRPL</name>
<evidence type="ECO:0000256" key="2">
    <source>
        <dbReference type="ARBA" id="ARBA00001947"/>
    </source>
</evidence>
<dbReference type="Gene3D" id="3.60.15.10">
    <property type="entry name" value="Ribonuclease Z/Hydroxyacylglutathione hydrolase-like"/>
    <property type="match status" value="1"/>
</dbReference>
<dbReference type="InterPro" id="IPR032282">
    <property type="entry name" value="HAGH_C"/>
</dbReference>
<evidence type="ECO:0000313" key="13">
    <source>
        <dbReference type="RefSeq" id="XP_025831862.1"/>
    </source>
</evidence>
<dbReference type="InterPro" id="IPR035680">
    <property type="entry name" value="Clx_II_MBL"/>
</dbReference>
<dbReference type="GeneID" id="108732585"/>
<keyword evidence="6" id="KW-0479">Metal-binding</keyword>
<dbReference type="FunFam" id="3.60.15.10:FF:000019">
    <property type="entry name" value="Hydroxyacylglutathione hydrolase, mitochondrial"/>
    <property type="match status" value="1"/>
</dbReference>